<gene>
    <name evidence="3" type="ORF">F4X82_01360</name>
</gene>
<evidence type="ECO:0000259" key="2">
    <source>
        <dbReference type="PROSITE" id="PS00662"/>
    </source>
</evidence>
<dbReference type="Pfam" id="PF00437">
    <property type="entry name" value="T2SSE"/>
    <property type="match status" value="1"/>
</dbReference>
<dbReference type="InterPro" id="IPR001482">
    <property type="entry name" value="T2SS/T4SS_dom"/>
</dbReference>
<accession>A0A845DLF5</accession>
<dbReference type="EMBL" id="VXOY01000011">
    <property type="protein sequence ID" value="MYE38153.1"/>
    <property type="molecule type" value="Genomic_DNA"/>
</dbReference>
<dbReference type="PANTHER" id="PTHR30486:SF16">
    <property type="entry name" value="TWITCHING MOTILITY PROTEIN PILT"/>
    <property type="match status" value="1"/>
</dbReference>
<dbReference type="Proteomes" id="UP000449092">
    <property type="component" value="Unassembled WGS sequence"/>
</dbReference>
<dbReference type="Gene3D" id="3.30.450.90">
    <property type="match status" value="1"/>
</dbReference>
<comment type="similarity">
    <text evidence="1">Belongs to the GSP E family.</text>
</comment>
<reference evidence="3 4" key="1">
    <citation type="submission" date="2019-09" db="EMBL/GenBank/DDBJ databases">
        <title>Characterisation of the sponge microbiome using genome-centric metagenomics.</title>
        <authorList>
            <person name="Engelberts J.P."/>
            <person name="Robbins S.J."/>
            <person name="De Goeij J.M."/>
            <person name="Aranda M."/>
            <person name="Bell S.C."/>
            <person name="Webster N.S."/>
        </authorList>
    </citation>
    <scope>NUCLEOTIDE SEQUENCE [LARGE SCALE GENOMIC DNA]</scope>
    <source>
        <strain evidence="3">SB0662_bin_43</strain>
    </source>
</reference>
<dbReference type="InterPro" id="IPR050921">
    <property type="entry name" value="T4SS_GSP_E_ATPase"/>
</dbReference>
<dbReference type="NCBIfam" id="TIGR01420">
    <property type="entry name" value="pilT_fam"/>
    <property type="match status" value="1"/>
</dbReference>
<evidence type="ECO:0000313" key="4">
    <source>
        <dbReference type="Proteomes" id="UP000449092"/>
    </source>
</evidence>
<evidence type="ECO:0000313" key="3">
    <source>
        <dbReference type="EMBL" id="MYE38153.1"/>
    </source>
</evidence>
<protein>
    <submittedName>
        <fullName evidence="3">PilT/PilU family type 4a pilus ATPase</fullName>
    </submittedName>
</protein>
<dbReference type="InterPro" id="IPR027417">
    <property type="entry name" value="P-loop_NTPase"/>
</dbReference>
<evidence type="ECO:0000256" key="1">
    <source>
        <dbReference type="ARBA" id="ARBA00006611"/>
    </source>
</evidence>
<dbReference type="GO" id="GO:0005524">
    <property type="term" value="F:ATP binding"/>
    <property type="evidence" value="ECO:0007669"/>
    <property type="project" value="InterPro"/>
</dbReference>
<comment type="caution">
    <text evidence="3">The sequence shown here is derived from an EMBL/GenBank/DDBJ whole genome shotgun (WGS) entry which is preliminary data.</text>
</comment>
<dbReference type="CDD" id="cd01131">
    <property type="entry name" value="PilT"/>
    <property type="match status" value="1"/>
</dbReference>
<proteinExistence type="inferred from homology"/>
<dbReference type="PROSITE" id="PS00662">
    <property type="entry name" value="T2SP_E"/>
    <property type="match status" value="1"/>
</dbReference>
<sequence length="357" mass="40024">MSEYEQYLYGFIDMVIQQGASDLHLAAGRLPVLRIDGNLVRVTKSRILNPQDMENIVSVILDEKHREILEKNRAVDASFSYQDHARFRVNAYYQFNNLAVAMRYIPLSTSTVEELRLPSQVRVFTEYKQGLVLVVGPAGNGKSTTMSSLLEEINGHRQEHIITIEDPIEHVFMPKAAVIDQREIGQDTRGFAEALREVLRQDPDIIMVGEIRDAETVITAMTAAETGHLVFGTLSTNSAAQSINRIINLFPGDQQQQIRFNLALTLAGIISMRLLPCLQGGRLPATEILLANKAIRHMIRTNKIHEIDMVIETGIEEGMIPMNRSLVQLIRSGEVAADVAKQYVSDQVQFDALMKTL</sequence>
<name>A0A845DLF5_9BACT</name>
<dbReference type="GO" id="GO:0016887">
    <property type="term" value="F:ATP hydrolysis activity"/>
    <property type="evidence" value="ECO:0007669"/>
    <property type="project" value="InterPro"/>
</dbReference>
<dbReference type="AlphaFoldDB" id="A0A845DLF5"/>
<dbReference type="PANTHER" id="PTHR30486">
    <property type="entry name" value="TWITCHING MOTILITY PROTEIN PILT"/>
    <property type="match status" value="1"/>
</dbReference>
<organism evidence="3 4">
    <name type="scientific">Candidatus Spechtbacteria bacterium SB0662_bin_43</name>
    <dbReference type="NCBI Taxonomy" id="2604897"/>
    <lineage>
        <taxon>Bacteria</taxon>
        <taxon>Candidatus Spechtiibacteriota</taxon>
    </lineage>
</organism>
<dbReference type="Gene3D" id="3.40.50.300">
    <property type="entry name" value="P-loop containing nucleotide triphosphate hydrolases"/>
    <property type="match status" value="1"/>
</dbReference>
<feature type="domain" description="Bacterial type II secretion system protein E" evidence="2">
    <location>
        <begin position="199"/>
        <end position="213"/>
    </location>
</feature>
<dbReference type="SUPFAM" id="SSF52540">
    <property type="entry name" value="P-loop containing nucleoside triphosphate hydrolases"/>
    <property type="match status" value="1"/>
</dbReference>
<dbReference type="InterPro" id="IPR006321">
    <property type="entry name" value="PilT/PilU"/>
</dbReference>